<evidence type="ECO:0000256" key="3">
    <source>
        <dbReference type="ARBA" id="ARBA00022833"/>
    </source>
</evidence>
<proteinExistence type="predicted"/>
<comment type="caution">
    <text evidence="8">The sequence shown here is derived from an EMBL/GenBank/DDBJ whole genome shotgun (WGS) entry which is preliminary data.</text>
</comment>
<keyword evidence="9" id="KW-1185">Reference proteome</keyword>
<evidence type="ECO:0000256" key="1">
    <source>
        <dbReference type="ARBA" id="ARBA00022723"/>
    </source>
</evidence>
<dbReference type="Pfam" id="PF05485">
    <property type="entry name" value="THAP"/>
    <property type="match status" value="1"/>
</dbReference>
<keyword evidence="3" id="KW-0862">Zinc</keyword>
<evidence type="ECO:0000256" key="5">
    <source>
        <dbReference type="PROSITE-ProRule" id="PRU00309"/>
    </source>
</evidence>
<dbReference type="AlphaFoldDB" id="A0A9P0TTP7"/>
<dbReference type="Proteomes" id="UP001152562">
    <property type="component" value="Unassembled WGS sequence"/>
</dbReference>
<name>A0A9P0TTP7_PIEBR</name>
<keyword evidence="4 5" id="KW-0238">DNA-binding</keyword>
<organism evidence="8 9">
    <name type="scientific">Pieris brassicae</name>
    <name type="common">White butterfly</name>
    <name type="synonym">Large white butterfly</name>
    <dbReference type="NCBI Taxonomy" id="7116"/>
    <lineage>
        <taxon>Eukaryota</taxon>
        <taxon>Metazoa</taxon>
        <taxon>Ecdysozoa</taxon>
        <taxon>Arthropoda</taxon>
        <taxon>Hexapoda</taxon>
        <taxon>Insecta</taxon>
        <taxon>Pterygota</taxon>
        <taxon>Neoptera</taxon>
        <taxon>Endopterygota</taxon>
        <taxon>Lepidoptera</taxon>
        <taxon>Glossata</taxon>
        <taxon>Ditrysia</taxon>
        <taxon>Papilionoidea</taxon>
        <taxon>Pieridae</taxon>
        <taxon>Pierinae</taxon>
        <taxon>Pieris</taxon>
    </lineage>
</organism>
<accession>A0A9P0TTP7</accession>
<evidence type="ECO:0000256" key="6">
    <source>
        <dbReference type="SAM" id="SignalP"/>
    </source>
</evidence>
<evidence type="ECO:0000313" key="9">
    <source>
        <dbReference type="Proteomes" id="UP001152562"/>
    </source>
</evidence>
<reference evidence="8" key="1">
    <citation type="submission" date="2022-05" db="EMBL/GenBank/DDBJ databases">
        <authorList>
            <person name="Okamura Y."/>
        </authorList>
    </citation>
    <scope>NUCLEOTIDE SEQUENCE</scope>
</reference>
<feature type="signal peptide" evidence="6">
    <location>
        <begin position="1"/>
        <end position="18"/>
    </location>
</feature>
<dbReference type="EMBL" id="CALOZG010000029">
    <property type="protein sequence ID" value="CAH4033241.1"/>
    <property type="molecule type" value="Genomic_DNA"/>
</dbReference>
<evidence type="ECO:0000256" key="4">
    <source>
        <dbReference type="ARBA" id="ARBA00023125"/>
    </source>
</evidence>
<evidence type="ECO:0000259" key="7">
    <source>
        <dbReference type="PROSITE" id="PS50950"/>
    </source>
</evidence>
<feature type="chain" id="PRO_5040252316" description="THAP-type domain-containing protein" evidence="6">
    <location>
        <begin position="19"/>
        <end position="484"/>
    </location>
</feature>
<evidence type="ECO:0000313" key="8">
    <source>
        <dbReference type="EMBL" id="CAH4033241.1"/>
    </source>
</evidence>
<keyword evidence="2 5" id="KW-0863">Zinc-finger</keyword>
<keyword evidence="6" id="KW-0732">Signal</keyword>
<dbReference type="InterPro" id="IPR006612">
    <property type="entry name" value="THAP_Znf"/>
</dbReference>
<sequence length="484" mass="54735">MFFKRTVLNVAYLTCVTAVSLKFNDPLIAQEGLGWPHSLQVAAGHEALMKLAVTLDNQGSCVITTPGGVIFDIESPPSDRFSRWDDTCSLKVKQVREDDTGRWRLTATGDNTTVMGWTEVHVIEDIPPTVAPPIILQDGKSTVKIDLSTEDNSYCLVAKPFSDSALVPGHCSVTLDRTTRAVQGTWDVLLGVPGKIAEVPMRREVVVEAERLDVGYIHDNNKLHLYCNILHSEKNITFCRFQRTSKLFGYHVVDGLSDGKRSYYGKGFLRKECGITIQNPIADDYGSWRCTLGVNMWEDKVVKEQPPMQALISVAPKFRVPKCTNTSIKTPEKLFICVPRNIQMRRKWLELSRRNCDEIMPSSNIFFCEDHFNLQQDMANYCEYKMGFSQRIIMVDKVLPSKFSCQSDCNKTISDAGTSCKAFVKRKRKRLIHECENTLQQPIITKNWPSAIIEPTLLKYLPNDTVEPIINNNQAVDEQYILGL</sequence>
<gene>
    <name evidence="8" type="ORF">PIBRA_LOCUS9547</name>
</gene>
<dbReference type="GO" id="GO:0003677">
    <property type="term" value="F:DNA binding"/>
    <property type="evidence" value="ECO:0007669"/>
    <property type="project" value="UniProtKB-UniRule"/>
</dbReference>
<dbReference type="SUPFAM" id="SSF57716">
    <property type="entry name" value="Glucocorticoid receptor-like (DNA-binding domain)"/>
    <property type="match status" value="1"/>
</dbReference>
<evidence type="ECO:0000256" key="2">
    <source>
        <dbReference type="ARBA" id="ARBA00022771"/>
    </source>
</evidence>
<keyword evidence="1" id="KW-0479">Metal-binding</keyword>
<protein>
    <recommendedName>
        <fullName evidence="7">THAP-type domain-containing protein</fullName>
    </recommendedName>
</protein>
<dbReference type="GO" id="GO:0008270">
    <property type="term" value="F:zinc ion binding"/>
    <property type="evidence" value="ECO:0007669"/>
    <property type="project" value="UniProtKB-KW"/>
</dbReference>
<dbReference type="PROSITE" id="PS50950">
    <property type="entry name" value="ZF_THAP"/>
    <property type="match status" value="1"/>
</dbReference>
<feature type="domain" description="THAP-type" evidence="7">
    <location>
        <begin position="314"/>
        <end position="403"/>
    </location>
</feature>